<name>A0A8T4L6A4_9ARCH</name>
<dbReference type="InterPro" id="IPR050486">
    <property type="entry name" value="Mannose-1P_guanyltransferase"/>
</dbReference>
<proteinExistence type="predicted"/>
<dbReference type="Pfam" id="PF00483">
    <property type="entry name" value="NTP_transferase"/>
    <property type="match status" value="1"/>
</dbReference>
<dbReference type="InterPro" id="IPR029044">
    <property type="entry name" value="Nucleotide-diphossugar_trans"/>
</dbReference>
<evidence type="ECO:0000259" key="1">
    <source>
        <dbReference type="Pfam" id="PF00483"/>
    </source>
</evidence>
<evidence type="ECO:0000313" key="2">
    <source>
        <dbReference type="EMBL" id="MBS3061392.1"/>
    </source>
</evidence>
<feature type="domain" description="Nucleotidyl transferase" evidence="1">
    <location>
        <begin position="7"/>
        <end position="220"/>
    </location>
</feature>
<dbReference type="SUPFAM" id="SSF53448">
    <property type="entry name" value="Nucleotide-diphospho-sugar transferases"/>
    <property type="match status" value="1"/>
</dbReference>
<dbReference type="Proteomes" id="UP000675968">
    <property type="component" value="Unassembled WGS sequence"/>
</dbReference>
<sequence>MNLGIRKAFVLAGGKGERLRPLTLETAKPLVEVAGKPILQWNLELLRSYGVEEVVLGIGHMGHQVQHFFKDGEDLGIAIAYSVEKDFLGTAGALKLAEHFLDDEETFIMMNGDEVKDVFFDKVKSVYEKNDAQGCISLTRVKDVSEFGSVKLDGERITAFLEKSQSPQNEQGLVNCGAYVLSNQVFDLIPKEQKVSIEKDVFPKLAEQKRLFGIESTGQWFPTDDLPRLENARSGWKTTFK</sequence>
<dbReference type="CDD" id="cd04181">
    <property type="entry name" value="NTP_transferase"/>
    <property type="match status" value="1"/>
</dbReference>
<organism evidence="2 3">
    <name type="scientific">Candidatus Iainarchaeum sp</name>
    <dbReference type="NCBI Taxonomy" id="3101447"/>
    <lineage>
        <taxon>Archaea</taxon>
        <taxon>Candidatus Iainarchaeota</taxon>
        <taxon>Candidatus Iainarchaeia</taxon>
        <taxon>Candidatus Iainarchaeales</taxon>
        <taxon>Candidatus Iainarchaeaceae</taxon>
        <taxon>Candidatus Iainarchaeum</taxon>
    </lineage>
</organism>
<reference evidence="2" key="2">
    <citation type="submission" date="2021-05" db="EMBL/GenBank/DDBJ databases">
        <title>Protein family content uncovers lineage relationships and bacterial pathway maintenance mechanisms in DPANN archaea.</title>
        <authorList>
            <person name="Castelle C.J."/>
            <person name="Meheust R."/>
            <person name="Jaffe A.L."/>
            <person name="Seitz K."/>
            <person name="Gong X."/>
            <person name="Baker B.J."/>
            <person name="Banfield J.F."/>
        </authorList>
    </citation>
    <scope>NUCLEOTIDE SEQUENCE</scope>
    <source>
        <strain evidence="2">RIFCSPLOWO2_01_FULL_AR10_48_17</strain>
    </source>
</reference>
<dbReference type="PANTHER" id="PTHR22572">
    <property type="entry name" value="SUGAR-1-PHOSPHATE GUANYL TRANSFERASE"/>
    <property type="match status" value="1"/>
</dbReference>
<accession>A0A8T4L6A4</accession>
<dbReference type="EMBL" id="JAGVWC010000009">
    <property type="protein sequence ID" value="MBS3061392.1"/>
    <property type="molecule type" value="Genomic_DNA"/>
</dbReference>
<reference evidence="2" key="1">
    <citation type="submission" date="2021-03" db="EMBL/GenBank/DDBJ databases">
        <authorList>
            <person name="Jaffe A."/>
        </authorList>
    </citation>
    <scope>NUCLEOTIDE SEQUENCE</scope>
    <source>
        <strain evidence="2">RIFCSPLOWO2_01_FULL_AR10_48_17</strain>
    </source>
</reference>
<evidence type="ECO:0000313" key="3">
    <source>
        <dbReference type="Proteomes" id="UP000675968"/>
    </source>
</evidence>
<dbReference type="InterPro" id="IPR005835">
    <property type="entry name" value="NTP_transferase_dom"/>
</dbReference>
<protein>
    <submittedName>
        <fullName evidence="2">Nucleotidyltransferase family protein</fullName>
    </submittedName>
</protein>
<dbReference type="AlphaFoldDB" id="A0A8T4L6A4"/>
<comment type="caution">
    <text evidence="2">The sequence shown here is derived from an EMBL/GenBank/DDBJ whole genome shotgun (WGS) entry which is preliminary data.</text>
</comment>
<dbReference type="Gene3D" id="3.90.550.10">
    <property type="entry name" value="Spore Coat Polysaccharide Biosynthesis Protein SpsA, Chain A"/>
    <property type="match status" value="1"/>
</dbReference>
<gene>
    <name evidence="2" type="ORF">J4215_02305</name>
</gene>